<accession>A0A5J4W6Q9</accession>
<gene>
    <name evidence="1" type="ORF">EZS28_014016</name>
</gene>
<evidence type="ECO:0000313" key="2">
    <source>
        <dbReference type="Proteomes" id="UP000324800"/>
    </source>
</evidence>
<dbReference type="Proteomes" id="UP000324800">
    <property type="component" value="Unassembled WGS sequence"/>
</dbReference>
<comment type="caution">
    <text evidence="1">The sequence shown here is derived from an EMBL/GenBank/DDBJ whole genome shotgun (WGS) entry which is preliminary data.</text>
</comment>
<sequence length="87" mass="10306">MQVDKQIKKYEDGQKSPNVLTQAQQNKLLAIRPTPVKDNRITYMDDDINSDEQDDYADDVEIVRENQIVKDMKKLKIYSQHIQIQRQ</sequence>
<evidence type="ECO:0000313" key="1">
    <source>
        <dbReference type="EMBL" id="KAA6390460.1"/>
    </source>
</evidence>
<protein>
    <submittedName>
        <fullName evidence="1">Uncharacterized protein</fullName>
    </submittedName>
</protein>
<reference evidence="1 2" key="1">
    <citation type="submission" date="2019-03" db="EMBL/GenBank/DDBJ databases">
        <title>Single cell metagenomics reveals metabolic interactions within the superorganism composed of flagellate Streblomastix strix and complex community of Bacteroidetes bacteria on its surface.</title>
        <authorList>
            <person name="Treitli S.C."/>
            <person name="Kolisko M."/>
            <person name="Husnik F."/>
            <person name="Keeling P."/>
            <person name="Hampl V."/>
        </authorList>
    </citation>
    <scope>NUCLEOTIDE SEQUENCE [LARGE SCALE GENOMIC DNA]</scope>
    <source>
        <strain evidence="1">ST1C</strain>
    </source>
</reference>
<dbReference type="AlphaFoldDB" id="A0A5J4W6Q9"/>
<organism evidence="1 2">
    <name type="scientific">Streblomastix strix</name>
    <dbReference type="NCBI Taxonomy" id="222440"/>
    <lineage>
        <taxon>Eukaryota</taxon>
        <taxon>Metamonada</taxon>
        <taxon>Preaxostyla</taxon>
        <taxon>Oxymonadida</taxon>
        <taxon>Streblomastigidae</taxon>
        <taxon>Streblomastix</taxon>
    </lineage>
</organism>
<proteinExistence type="predicted"/>
<dbReference type="EMBL" id="SNRW01003211">
    <property type="protein sequence ID" value="KAA6390460.1"/>
    <property type="molecule type" value="Genomic_DNA"/>
</dbReference>
<name>A0A5J4W6Q9_9EUKA</name>